<dbReference type="KEGG" id="peo:AS203_06960"/>
<evidence type="ECO:0000313" key="2">
    <source>
        <dbReference type="EMBL" id="ALO48850.1"/>
    </source>
</evidence>
<dbReference type="STRING" id="76123.AS203_06960"/>
<sequence>MKVIKSLFVLLLVALPLTVFGQAKRPFSGTIYNQTYQVYIKMNFYENNIEVPEQEIFGSLPGYFGAKRDTRKWLITEASLTDQRTARLSIINDYGSEDLTATLTSNSDGTYTLTQQEGSAIKIVVDRKWVKLPKRLVFTMNQSDK</sequence>
<reference evidence="3" key="1">
    <citation type="submission" date="2015-11" db="EMBL/GenBank/DDBJ databases">
        <authorList>
            <person name="Holder M.E."/>
            <person name="Ajami N.J."/>
            <person name="Petrosino J.F."/>
        </authorList>
    </citation>
    <scope>NUCLEOTIDE SEQUENCE [LARGE SCALE GENOMIC DNA]</scope>
    <source>
        <strain evidence="3">F0113</strain>
    </source>
</reference>
<dbReference type="OrthoDB" id="1086519at2"/>
<dbReference type="AlphaFoldDB" id="A0A0S2KLK6"/>
<dbReference type="Proteomes" id="UP000056252">
    <property type="component" value="Chromosome"/>
</dbReference>
<dbReference type="eggNOG" id="ENOG5033NSP">
    <property type="taxonomic scope" value="Bacteria"/>
</dbReference>
<protein>
    <submittedName>
        <fullName evidence="2">Uncharacterized protein</fullName>
    </submittedName>
</protein>
<evidence type="ECO:0000256" key="1">
    <source>
        <dbReference type="SAM" id="SignalP"/>
    </source>
</evidence>
<dbReference type="RefSeq" id="WP_025066158.1">
    <property type="nucleotide sequence ID" value="NZ_CAUPOR010000085.1"/>
</dbReference>
<feature type="chain" id="PRO_5006601893" evidence="1">
    <location>
        <begin position="22"/>
        <end position="145"/>
    </location>
</feature>
<name>A0A0S2KLK6_9BACT</name>
<evidence type="ECO:0000313" key="3">
    <source>
        <dbReference type="Proteomes" id="UP000056252"/>
    </source>
</evidence>
<proteinExistence type="predicted"/>
<keyword evidence="1" id="KW-0732">Signal</keyword>
<gene>
    <name evidence="2" type="ORF">AS203_06960</name>
</gene>
<accession>A0A0S2KLK6</accession>
<feature type="signal peptide" evidence="1">
    <location>
        <begin position="1"/>
        <end position="21"/>
    </location>
</feature>
<keyword evidence="3" id="KW-1185">Reference proteome</keyword>
<organism evidence="2 3">
    <name type="scientific">Hoylesella enoeca</name>
    <dbReference type="NCBI Taxonomy" id="76123"/>
    <lineage>
        <taxon>Bacteria</taxon>
        <taxon>Pseudomonadati</taxon>
        <taxon>Bacteroidota</taxon>
        <taxon>Bacteroidia</taxon>
        <taxon>Bacteroidales</taxon>
        <taxon>Prevotellaceae</taxon>
        <taxon>Hoylesella</taxon>
    </lineage>
</organism>
<dbReference type="EMBL" id="CP013195">
    <property type="protein sequence ID" value="ALO48850.1"/>
    <property type="molecule type" value="Genomic_DNA"/>
</dbReference>